<dbReference type="EMBL" id="MPDK01000006">
    <property type="protein sequence ID" value="PWI58088.1"/>
    <property type="molecule type" value="Genomic_DNA"/>
</dbReference>
<proteinExistence type="predicted"/>
<accession>A0A2U3D9X9</accession>
<comment type="caution">
    <text evidence="1">The sequence shown here is derived from an EMBL/GenBank/DDBJ whole genome shotgun (WGS) entry which is preliminary data.</text>
</comment>
<dbReference type="RefSeq" id="WP_109430133.1">
    <property type="nucleotide sequence ID" value="NZ_MPDK01000006.1"/>
</dbReference>
<evidence type="ECO:0000313" key="2">
    <source>
        <dbReference type="Proteomes" id="UP000245380"/>
    </source>
</evidence>
<reference evidence="1 2" key="1">
    <citation type="submission" date="2016-11" db="EMBL/GenBank/DDBJ databases">
        <title>Comparative genomics of Acidibacillus ferroxidans species.</title>
        <authorList>
            <person name="Oliveira G."/>
            <person name="Nunes G."/>
            <person name="Oliveira R."/>
            <person name="Araujo F."/>
            <person name="Salim A."/>
            <person name="Scholte L."/>
            <person name="Morais D."/>
            <person name="Nancucheo I."/>
            <person name="Johnson D.B."/>
            <person name="Grail B."/>
            <person name="Bittencourt J."/>
            <person name="Valadares R."/>
        </authorList>
    </citation>
    <scope>NUCLEOTIDE SEQUENCE [LARGE SCALE GENOMIC DNA]</scope>
    <source>
        <strain evidence="1 2">Y002</strain>
    </source>
</reference>
<dbReference type="AlphaFoldDB" id="A0A2U3D9X9"/>
<organism evidence="1 2">
    <name type="scientific">Sulfoacidibacillus thermotolerans</name>
    <name type="common">Acidibacillus sulfuroxidans</name>
    <dbReference type="NCBI Taxonomy" id="1765684"/>
    <lineage>
        <taxon>Bacteria</taxon>
        <taxon>Bacillati</taxon>
        <taxon>Bacillota</taxon>
        <taxon>Bacilli</taxon>
        <taxon>Bacillales</taxon>
        <taxon>Alicyclobacillaceae</taxon>
        <taxon>Sulfoacidibacillus</taxon>
    </lineage>
</organism>
<name>A0A2U3D9X9_SULT2</name>
<evidence type="ECO:0000313" key="1">
    <source>
        <dbReference type="EMBL" id="PWI58088.1"/>
    </source>
</evidence>
<protein>
    <submittedName>
        <fullName evidence="1">Uncharacterized protein</fullName>
    </submittedName>
</protein>
<gene>
    <name evidence="1" type="ORF">BM613_05325</name>
</gene>
<dbReference type="Proteomes" id="UP000245380">
    <property type="component" value="Unassembled WGS sequence"/>
</dbReference>
<keyword evidence="2" id="KW-1185">Reference proteome</keyword>
<sequence>MSKEQTIQIGNSLISIHGSDLLRHSAEVQFQWFLRQVEEQSDWARAFMDVVVRMVQTPSEGNEQKKTK</sequence>